<dbReference type="AlphaFoldDB" id="A0AAD1XVL6"/>
<gene>
    <name evidence="2" type="ORF">ECRASSUSDP1_LOCUS21199</name>
</gene>
<keyword evidence="3" id="KW-1185">Reference proteome</keyword>
<reference evidence="2" key="1">
    <citation type="submission" date="2023-07" db="EMBL/GenBank/DDBJ databases">
        <authorList>
            <consortium name="AG Swart"/>
            <person name="Singh M."/>
            <person name="Singh A."/>
            <person name="Seah K."/>
            <person name="Emmerich C."/>
        </authorList>
    </citation>
    <scope>NUCLEOTIDE SEQUENCE</scope>
    <source>
        <strain evidence="2">DP1</strain>
    </source>
</reference>
<protein>
    <submittedName>
        <fullName evidence="2">Uncharacterized protein</fullName>
    </submittedName>
</protein>
<name>A0AAD1XVL6_EUPCR</name>
<dbReference type="Proteomes" id="UP001295684">
    <property type="component" value="Unassembled WGS sequence"/>
</dbReference>
<feature type="region of interest" description="Disordered" evidence="1">
    <location>
        <begin position="40"/>
        <end position="71"/>
    </location>
</feature>
<organism evidence="2 3">
    <name type="scientific">Euplotes crassus</name>
    <dbReference type="NCBI Taxonomy" id="5936"/>
    <lineage>
        <taxon>Eukaryota</taxon>
        <taxon>Sar</taxon>
        <taxon>Alveolata</taxon>
        <taxon>Ciliophora</taxon>
        <taxon>Intramacronucleata</taxon>
        <taxon>Spirotrichea</taxon>
        <taxon>Hypotrichia</taxon>
        <taxon>Euplotida</taxon>
        <taxon>Euplotidae</taxon>
        <taxon>Moneuplotes</taxon>
    </lineage>
</organism>
<evidence type="ECO:0000256" key="1">
    <source>
        <dbReference type="SAM" id="MobiDB-lite"/>
    </source>
</evidence>
<accession>A0AAD1XVL6</accession>
<proteinExistence type="predicted"/>
<sequence length="157" mass="17770">MSVKIKSPSSNLMNNKGNIKAGKKDDFIAELQELFDKKPMRHTKSQKLSQNHLGVPKLHKKSEVTNCGTRFGRRGTKLHSLVPFKAHAKMSQMQDLNSPDILAFMSRTNRSKVHSGKCPDKMDNENIEPEAKRCKKNCDSACLWKGLRRGSEEPVNH</sequence>
<comment type="caution">
    <text evidence="2">The sequence shown here is derived from an EMBL/GenBank/DDBJ whole genome shotgun (WGS) entry which is preliminary data.</text>
</comment>
<dbReference type="EMBL" id="CAMPGE010021646">
    <property type="protein sequence ID" value="CAI2379782.1"/>
    <property type="molecule type" value="Genomic_DNA"/>
</dbReference>
<evidence type="ECO:0000313" key="2">
    <source>
        <dbReference type="EMBL" id="CAI2379782.1"/>
    </source>
</evidence>
<evidence type="ECO:0000313" key="3">
    <source>
        <dbReference type="Proteomes" id="UP001295684"/>
    </source>
</evidence>